<accession>A0A9P0Q3W3</accession>
<dbReference type="AlphaFoldDB" id="A0A9P0Q3W3"/>
<keyword evidence="2" id="KW-1185">Reference proteome</keyword>
<organism evidence="1 2">
    <name type="scientific">Acanthoscelides obtectus</name>
    <name type="common">Bean weevil</name>
    <name type="synonym">Bruchus obtectus</name>
    <dbReference type="NCBI Taxonomy" id="200917"/>
    <lineage>
        <taxon>Eukaryota</taxon>
        <taxon>Metazoa</taxon>
        <taxon>Ecdysozoa</taxon>
        <taxon>Arthropoda</taxon>
        <taxon>Hexapoda</taxon>
        <taxon>Insecta</taxon>
        <taxon>Pterygota</taxon>
        <taxon>Neoptera</taxon>
        <taxon>Endopterygota</taxon>
        <taxon>Coleoptera</taxon>
        <taxon>Polyphaga</taxon>
        <taxon>Cucujiformia</taxon>
        <taxon>Chrysomeloidea</taxon>
        <taxon>Chrysomelidae</taxon>
        <taxon>Bruchinae</taxon>
        <taxon>Bruchini</taxon>
        <taxon>Acanthoscelides</taxon>
    </lineage>
</organism>
<evidence type="ECO:0000313" key="2">
    <source>
        <dbReference type="Proteomes" id="UP001152888"/>
    </source>
</evidence>
<comment type="caution">
    <text evidence="1">The sequence shown here is derived from an EMBL/GenBank/DDBJ whole genome shotgun (WGS) entry which is preliminary data.</text>
</comment>
<evidence type="ECO:0000313" key="1">
    <source>
        <dbReference type="EMBL" id="CAH2009838.1"/>
    </source>
</evidence>
<reference evidence="1" key="1">
    <citation type="submission" date="2022-03" db="EMBL/GenBank/DDBJ databases">
        <authorList>
            <person name="Sayadi A."/>
        </authorList>
    </citation>
    <scope>NUCLEOTIDE SEQUENCE</scope>
</reference>
<name>A0A9P0Q3W3_ACAOB</name>
<protein>
    <submittedName>
        <fullName evidence="1">Uncharacterized protein</fullName>
    </submittedName>
</protein>
<dbReference type="Proteomes" id="UP001152888">
    <property type="component" value="Unassembled WGS sequence"/>
</dbReference>
<proteinExistence type="predicted"/>
<dbReference type="EMBL" id="CAKOFQ010007922">
    <property type="protein sequence ID" value="CAH2009838.1"/>
    <property type="molecule type" value="Genomic_DNA"/>
</dbReference>
<gene>
    <name evidence="1" type="ORF">ACAOBT_LOCUS31158</name>
</gene>
<sequence>MKAYVANCSDSEEAVKHVIIDSSTLRDDEHQPKELKTKLVCWW</sequence>